<sequence>MSSMKNVLRIRTMGKHPSMIYLYGILNLVSLCQSIYVEANVHVLDHLNKTVEEYYDIQPHFGPGISNRGIWGYLIYTQPHNACAPVDPPPFQTTNVSKWIALIERSYGNEACSFVTKVLNAQKAGFSAAIVHNVGSDALIPMGDDGFGDKIIIPSVFVSESDGTQLNTLYSYYASPTHKYSIMLDPRDSEFNPNLYLVPFAVVVGVCFILMVVFMLGRWINDMRKKRKNRLSKANLKKLPVEKFKKGMQEQICFGYSIMLDPRDSEFNPNLYLVPFAVVVGVCFILMVVFMLGRWINDMRKKRKNRLSKANLKKLPVEKFKKGESHYDTCAICLDDYEDGEKLRLLPCQHAYHQQCVDPWLTKNKRVCPVCKAKVFPKERRRRRSADSSESSSDEEEGSNTVSESTPLLSTATGGRGGSTFEHSGLPASMRAEVTLISDTPSSSQSPETSSESEGDEIPFTPLVHASHPPKNAAPSGGSHVTGSSGEVAPSGGNRVAGQSREDDLTVPLEAEAVNLAYEDEEEEKERKDVEVHIDGANGGTDTEVVFSTEKPKEEENKVEGTRGNGNKTDIV</sequence>
<evidence type="ECO:0000256" key="9">
    <source>
        <dbReference type="ARBA" id="ARBA00046288"/>
    </source>
</evidence>
<dbReference type="InterPro" id="IPR044744">
    <property type="entry name" value="ZNRF4/RNF13/RNF167_PA"/>
</dbReference>
<dbReference type="SUPFAM" id="SSF52025">
    <property type="entry name" value="PA domain"/>
    <property type="match status" value="1"/>
</dbReference>
<dbReference type="InterPro" id="IPR001841">
    <property type="entry name" value="Znf_RING"/>
</dbReference>
<dbReference type="SMART" id="SM00184">
    <property type="entry name" value="RING"/>
    <property type="match status" value="1"/>
</dbReference>
<dbReference type="InParanoid" id="A0A1S3JPT9"/>
<evidence type="ECO:0000256" key="7">
    <source>
        <dbReference type="ARBA" id="ARBA00023136"/>
    </source>
</evidence>
<evidence type="ECO:0000256" key="10">
    <source>
        <dbReference type="PROSITE-ProRule" id="PRU00175"/>
    </source>
</evidence>
<dbReference type="FunFam" id="3.30.40.10:FF:000824">
    <property type="entry name" value="E3 ubiquitin-protein ligase RNF13"/>
    <property type="match status" value="1"/>
</dbReference>
<gene>
    <name evidence="15" type="primary">LOC106175092</name>
</gene>
<feature type="region of interest" description="Disordered" evidence="11">
    <location>
        <begin position="379"/>
        <end position="572"/>
    </location>
</feature>
<dbReference type="InterPro" id="IPR013083">
    <property type="entry name" value="Znf_RING/FYVE/PHD"/>
</dbReference>
<dbReference type="PANTHER" id="PTHR46539">
    <property type="entry name" value="E3 UBIQUITIN-PROTEIN LIGASE ATL42"/>
    <property type="match status" value="1"/>
</dbReference>
<dbReference type="GO" id="GO:0005737">
    <property type="term" value="C:cytoplasm"/>
    <property type="evidence" value="ECO:0007669"/>
    <property type="project" value="UniProtKB-ARBA"/>
</dbReference>
<dbReference type="PROSITE" id="PS50089">
    <property type="entry name" value="ZF_RING_2"/>
    <property type="match status" value="1"/>
</dbReference>
<dbReference type="KEGG" id="lak:106175092"/>
<evidence type="ECO:0000256" key="11">
    <source>
        <dbReference type="SAM" id="MobiDB-lite"/>
    </source>
</evidence>
<evidence type="ECO:0000256" key="8">
    <source>
        <dbReference type="ARBA" id="ARBA00023180"/>
    </source>
</evidence>
<feature type="compositionally biased region" description="Polar residues" evidence="11">
    <location>
        <begin position="399"/>
        <end position="413"/>
    </location>
</feature>
<dbReference type="AlphaFoldDB" id="A0A1S3JPT9"/>
<dbReference type="Pfam" id="PF13639">
    <property type="entry name" value="zf-RING_2"/>
    <property type="match status" value="1"/>
</dbReference>
<evidence type="ECO:0000256" key="1">
    <source>
        <dbReference type="ARBA" id="ARBA00022692"/>
    </source>
</evidence>
<keyword evidence="14" id="KW-1185">Reference proteome</keyword>
<dbReference type="FunCoup" id="A0A1S3JPT9">
    <property type="interactions" value="1678"/>
</dbReference>
<evidence type="ECO:0000256" key="4">
    <source>
        <dbReference type="ARBA" id="ARBA00022771"/>
    </source>
</evidence>
<evidence type="ECO:0000256" key="5">
    <source>
        <dbReference type="ARBA" id="ARBA00022833"/>
    </source>
</evidence>
<proteinExistence type="predicted"/>
<dbReference type="STRING" id="7574.A0A1S3JPT9"/>
<dbReference type="InterPro" id="IPR046450">
    <property type="entry name" value="PA_dom_sf"/>
</dbReference>
<evidence type="ECO:0000256" key="2">
    <source>
        <dbReference type="ARBA" id="ARBA00022723"/>
    </source>
</evidence>
<keyword evidence="8" id="KW-0325">Glycoprotein</keyword>
<keyword evidence="3" id="KW-0732">Signal</keyword>
<keyword evidence="7 12" id="KW-0472">Membrane</keyword>
<comment type="subcellular location">
    <subcellularLocation>
        <location evidence="9">Endomembrane system</location>
        <topology evidence="9">Single-pass type I membrane protein</topology>
    </subcellularLocation>
</comment>
<evidence type="ECO:0000313" key="14">
    <source>
        <dbReference type="Proteomes" id="UP000085678"/>
    </source>
</evidence>
<evidence type="ECO:0000256" key="3">
    <source>
        <dbReference type="ARBA" id="ARBA00022729"/>
    </source>
</evidence>
<dbReference type="RefSeq" id="XP_013412372.1">
    <property type="nucleotide sequence ID" value="XM_013556918.1"/>
</dbReference>
<dbReference type="Pfam" id="PF02225">
    <property type="entry name" value="PA"/>
    <property type="match status" value="1"/>
</dbReference>
<dbReference type="GO" id="GO:0012505">
    <property type="term" value="C:endomembrane system"/>
    <property type="evidence" value="ECO:0007669"/>
    <property type="project" value="UniProtKB-SubCell"/>
</dbReference>
<dbReference type="CDD" id="cd02123">
    <property type="entry name" value="PA_C_RZF_like"/>
    <property type="match status" value="1"/>
</dbReference>
<dbReference type="Gene3D" id="3.30.40.10">
    <property type="entry name" value="Zinc/RING finger domain, C3HC4 (zinc finger)"/>
    <property type="match status" value="1"/>
</dbReference>
<keyword evidence="2" id="KW-0479">Metal-binding</keyword>
<evidence type="ECO:0000256" key="12">
    <source>
        <dbReference type="SAM" id="Phobius"/>
    </source>
</evidence>
<dbReference type="PANTHER" id="PTHR46539:SF1">
    <property type="entry name" value="E3 UBIQUITIN-PROTEIN LIGASE ATL42"/>
    <property type="match status" value="1"/>
</dbReference>
<dbReference type="SUPFAM" id="SSF57850">
    <property type="entry name" value="RING/U-box"/>
    <property type="match status" value="1"/>
</dbReference>
<name>A0A1S3JPT9_LINAN</name>
<keyword evidence="1 12" id="KW-0812">Transmembrane</keyword>
<dbReference type="GO" id="GO:0008270">
    <property type="term" value="F:zinc ion binding"/>
    <property type="evidence" value="ECO:0007669"/>
    <property type="project" value="UniProtKB-KW"/>
</dbReference>
<organism evidence="14 15">
    <name type="scientific">Lingula anatina</name>
    <name type="common">Brachiopod</name>
    <name type="synonym">Lingula unguis</name>
    <dbReference type="NCBI Taxonomy" id="7574"/>
    <lineage>
        <taxon>Eukaryota</taxon>
        <taxon>Metazoa</taxon>
        <taxon>Spiralia</taxon>
        <taxon>Lophotrochozoa</taxon>
        <taxon>Brachiopoda</taxon>
        <taxon>Linguliformea</taxon>
        <taxon>Lingulata</taxon>
        <taxon>Lingulida</taxon>
        <taxon>Linguloidea</taxon>
        <taxon>Lingulidae</taxon>
        <taxon>Lingula</taxon>
    </lineage>
</organism>
<evidence type="ECO:0000256" key="6">
    <source>
        <dbReference type="ARBA" id="ARBA00022989"/>
    </source>
</evidence>
<protein>
    <submittedName>
        <fullName evidence="15">E3 ubiquitin-protein ligase RNF13</fullName>
    </submittedName>
</protein>
<keyword evidence="5" id="KW-0862">Zinc</keyword>
<keyword evidence="6 12" id="KW-1133">Transmembrane helix</keyword>
<feature type="compositionally biased region" description="Basic and acidic residues" evidence="11">
    <location>
        <begin position="550"/>
        <end position="561"/>
    </location>
</feature>
<feature type="transmembrane region" description="Helical" evidence="12">
    <location>
        <begin position="20"/>
        <end position="37"/>
    </location>
</feature>
<feature type="compositionally biased region" description="Low complexity" evidence="11">
    <location>
        <begin position="438"/>
        <end position="450"/>
    </location>
</feature>
<keyword evidence="4 10" id="KW-0863">Zinc-finger</keyword>
<dbReference type="InterPro" id="IPR011016">
    <property type="entry name" value="Znf_RING-CH"/>
</dbReference>
<feature type="domain" description="RING-type" evidence="13">
    <location>
        <begin position="330"/>
        <end position="372"/>
    </location>
</feature>
<feature type="transmembrane region" description="Helical" evidence="12">
    <location>
        <begin position="196"/>
        <end position="220"/>
    </location>
</feature>
<dbReference type="Proteomes" id="UP000085678">
    <property type="component" value="Unplaced"/>
</dbReference>
<evidence type="ECO:0000313" key="15">
    <source>
        <dbReference type="RefSeq" id="XP_013412372.1"/>
    </source>
</evidence>
<dbReference type="InterPro" id="IPR003137">
    <property type="entry name" value="PA_domain"/>
</dbReference>
<feature type="transmembrane region" description="Helical" evidence="12">
    <location>
        <begin position="271"/>
        <end position="296"/>
    </location>
</feature>
<feature type="compositionally biased region" description="Basic and acidic residues" evidence="11">
    <location>
        <begin position="525"/>
        <end position="534"/>
    </location>
</feature>
<evidence type="ECO:0000259" key="13">
    <source>
        <dbReference type="PROSITE" id="PS50089"/>
    </source>
</evidence>
<dbReference type="GeneID" id="106175092"/>
<reference evidence="15" key="1">
    <citation type="submission" date="2025-08" db="UniProtKB">
        <authorList>
            <consortium name="RefSeq"/>
        </authorList>
    </citation>
    <scope>IDENTIFICATION</scope>
    <source>
        <tissue evidence="15">Gonads</tissue>
    </source>
</reference>
<dbReference type="OrthoDB" id="8062037at2759"/>
<dbReference type="CDD" id="cd16796">
    <property type="entry name" value="RING-H2_RNF13"/>
    <property type="match status" value="1"/>
</dbReference>
<accession>A0A1S3JPT9</accession>
<dbReference type="SMART" id="SM00744">
    <property type="entry name" value="RINGv"/>
    <property type="match status" value="1"/>
</dbReference>
<dbReference type="Gene3D" id="3.50.30.30">
    <property type="match status" value="1"/>
</dbReference>